<gene>
    <name evidence="1" type="ORF">FYJ24_10725</name>
</gene>
<dbReference type="AlphaFoldDB" id="A0A6N7WAM2"/>
<dbReference type="Proteomes" id="UP000470875">
    <property type="component" value="Unassembled WGS sequence"/>
</dbReference>
<evidence type="ECO:0000313" key="1">
    <source>
        <dbReference type="EMBL" id="MSS85218.1"/>
    </source>
</evidence>
<organism evidence="1 2">
    <name type="scientific">Scrofimicrobium canadense</name>
    <dbReference type="NCBI Taxonomy" id="2652290"/>
    <lineage>
        <taxon>Bacteria</taxon>
        <taxon>Bacillati</taxon>
        <taxon>Actinomycetota</taxon>
        <taxon>Actinomycetes</taxon>
        <taxon>Actinomycetales</taxon>
        <taxon>Actinomycetaceae</taxon>
        <taxon>Scrofimicrobium</taxon>
    </lineage>
</organism>
<evidence type="ECO:0000313" key="2">
    <source>
        <dbReference type="Proteomes" id="UP000470875"/>
    </source>
</evidence>
<dbReference type="RefSeq" id="WP_154546274.1">
    <property type="nucleotide sequence ID" value="NZ_VULO01000013.1"/>
</dbReference>
<keyword evidence="2" id="KW-1185">Reference proteome</keyword>
<sequence>MGTASFLGEVLESISPAIRRLNDIGAVWVGAGNISPVFDWNVDLSDYFPQQEEIELPFLLLALTSQVQDCAYVIWLEISKIIRVW</sequence>
<name>A0A6N7WAM2_9ACTO</name>
<reference evidence="1 2" key="1">
    <citation type="submission" date="2019-08" db="EMBL/GenBank/DDBJ databases">
        <title>In-depth cultivation of the pig gut microbiome towards novel bacterial diversity and tailored functional studies.</title>
        <authorList>
            <person name="Wylensek D."/>
            <person name="Hitch T.C.A."/>
            <person name="Clavel T."/>
        </authorList>
    </citation>
    <scope>NUCLEOTIDE SEQUENCE [LARGE SCALE GENOMIC DNA]</scope>
    <source>
        <strain evidence="1 2">WB03_NA08</strain>
    </source>
</reference>
<accession>A0A6N7WAM2</accession>
<proteinExistence type="predicted"/>
<comment type="caution">
    <text evidence="1">The sequence shown here is derived from an EMBL/GenBank/DDBJ whole genome shotgun (WGS) entry which is preliminary data.</text>
</comment>
<dbReference type="EMBL" id="VULO01000013">
    <property type="protein sequence ID" value="MSS85218.1"/>
    <property type="molecule type" value="Genomic_DNA"/>
</dbReference>
<protein>
    <submittedName>
        <fullName evidence="1">Uncharacterized protein</fullName>
    </submittedName>
</protein>